<dbReference type="AlphaFoldDB" id="A0A1J3HDU2"/>
<name>A0A1J3HDU2_NOCCA</name>
<gene>
    <name evidence="1" type="ORF">LE_TR15481_c4_g1_i1_g.49324</name>
</gene>
<dbReference type="EMBL" id="GEVL01011640">
    <property type="protein sequence ID" value="JAU65701.1"/>
    <property type="molecule type" value="Transcribed_RNA"/>
</dbReference>
<reference evidence="1" key="1">
    <citation type="submission" date="2016-07" db="EMBL/GenBank/DDBJ databases">
        <title>De novo transcriptome assembly of four accessions of the metal hyperaccumulator plant Noccaea caerulescens.</title>
        <authorList>
            <person name="Blande D."/>
            <person name="Halimaa P."/>
            <person name="Tervahauta A.I."/>
            <person name="Aarts M.G."/>
            <person name="Karenlampi S.O."/>
        </authorList>
    </citation>
    <scope>NUCLEOTIDE SEQUENCE</scope>
</reference>
<proteinExistence type="predicted"/>
<evidence type="ECO:0000313" key="1">
    <source>
        <dbReference type="EMBL" id="JAU65701.1"/>
    </source>
</evidence>
<sequence>MHLARSRASRSGFVELEFMVGRRRTIGSGNESGGVDRNTGAVDGESGQWSVVAVILKSEIAAVRKKKKR</sequence>
<organism evidence="1">
    <name type="scientific">Noccaea caerulescens</name>
    <name type="common">Alpine penny-cress</name>
    <name type="synonym">Thlaspi caerulescens</name>
    <dbReference type="NCBI Taxonomy" id="107243"/>
    <lineage>
        <taxon>Eukaryota</taxon>
        <taxon>Viridiplantae</taxon>
        <taxon>Streptophyta</taxon>
        <taxon>Embryophyta</taxon>
        <taxon>Tracheophyta</taxon>
        <taxon>Spermatophyta</taxon>
        <taxon>Magnoliopsida</taxon>
        <taxon>eudicotyledons</taxon>
        <taxon>Gunneridae</taxon>
        <taxon>Pentapetalae</taxon>
        <taxon>rosids</taxon>
        <taxon>malvids</taxon>
        <taxon>Brassicales</taxon>
        <taxon>Brassicaceae</taxon>
        <taxon>Coluteocarpeae</taxon>
        <taxon>Noccaea</taxon>
    </lineage>
</organism>
<protein>
    <submittedName>
        <fullName evidence="1">Uncharacterized protein</fullName>
    </submittedName>
</protein>
<accession>A0A1J3HDU2</accession>